<keyword evidence="3" id="KW-1185">Reference proteome</keyword>
<proteinExistence type="predicted"/>
<accession>A0AAN9FWG0</accession>
<evidence type="ECO:0000313" key="2">
    <source>
        <dbReference type="EMBL" id="KAK7282366.1"/>
    </source>
</evidence>
<gene>
    <name evidence="2" type="ORF">RIF29_11065</name>
</gene>
<feature type="region of interest" description="Disordered" evidence="1">
    <location>
        <begin position="42"/>
        <end position="92"/>
    </location>
</feature>
<evidence type="ECO:0000256" key="1">
    <source>
        <dbReference type="SAM" id="MobiDB-lite"/>
    </source>
</evidence>
<protein>
    <submittedName>
        <fullName evidence="2">Uncharacterized protein</fullName>
    </submittedName>
</protein>
<reference evidence="2 3" key="1">
    <citation type="submission" date="2024-01" db="EMBL/GenBank/DDBJ databases">
        <title>The genomes of 5 underutilized Papilionoideae crops provide insights into root nodulation and disease resistanc.</title>
        <authorList>
            <person name="Yuan L."/>
        </authorList>
    </citation>
    <scope>NUCLEOTIDE SEQUENCE [LARGE SCALE GENOMIC DNA]</scope>
    <source>
        <strain evidence="2">ZHUSHIDOU_FW_LH</strain>
        <tissue evidence="2">Leaf</tissue>
    </source>
</reference>
<organism evidence="2 3">
    <name type="scientific">Crotalaria pallida</name>
    <name type="common">Smooth rattlebox</name>
    <name type="synonym">Crotalaria striata</name>
    <dbReference type="NCBI Taxonomy" id="3830"/>
    <lineage>
        <taxon>Eukaryota</taxon>
        <taxon>Viridiplantae</taxon>
        <taxon>Streptophyta</taxon>
        <taxon>Embryophyta</taxon>
        <taxon>Tracheophyta</taxon>
        <taxon>Spermatophyta</taxon>
        <taxon>Magnoliopsida</taxon>
        <taxon>eudicotyledons</taxon>
        <taxon>Gunneridae</taxon>
        <taxon>Pentapetalae</taxon>
        <taxon>rosids</taxon>
        <taxon>fabids</taxon>
        <taxon>Fabales</taxon>
        <taxon>Fabaceae</taxon>
        <taxon>Papilionoideae</taxon>
        <taxon>50 kb inversion clade</taxon>
        <taxon>genistoids sensu lato</taxon>
        <taxon>core genistoids</taxon>
        <taxon>Crotalarieae</taxon>
        <taxon>Crotalaria</taxon>
    </lineage>
</organism>
<evidence type="ECO:0000313" key="3">
    <source>
        <dbReference type="Proteomes" id="UP001372338"/>
    </source>
</evidence>
<dbReference type="AlphaFoldDB" id="A0AAN9FWG0"/>
<name>A0AAN9FWG0_CROPI</name>
<dbReference type="EMBL" id="JAYWIO010000002">
    <property type="protein sequence ID" value="KAK7282366.1"/>
    <property type="molecule type" value="Genomic_DNA"/>
</dbReference>
<sequence>MSLDLSLLDDQIANQQGIDGLDDKETRNILHNIDLIRAKLKGKSPVNEENNPEIKDPEDEQWRQVSTRRKNQLQKKDVVQKGGEASSTQANG</sequence>
<dbReference type="Proteomes" id="UP001372338">
    <property type="component" value="Unassembled WGS sequence"/>
</dbReference>
<comment type="caution">
    <text evidence="2">The sequence shown here is derived from an EMBL/GenBank/DDBJ whole genome shotgun (WGS) entry which is preliminary data.</text>
</comment>